<reference evidence="1 2" key="1">
    <citation type="journal article" date="2018" name="ISME J.">
        <title>Involvement of Burkholderiaceae and sulfurous volatiles in disease-suppressive soils.</title>
        <authorList>
            <person name="Carrion V.J."/>
            <person name="Cordovez V."/>
            <person name="Tyc O."/>
            <person name="Etalo D.W."/>
            <person name="de Bruijn I."/>
            <person name="de Jager V.C."/>
            <person name="Medema M.H."/>
            <person name="Eberl L."/>
            <person name="Raaijmakers J.M."/>
        </authorList>
    </citation>
    <scope>NUCLEOTIDE SEQUENCE [LARGE SCALE GENOMIC DNA]</scope>
    <source>
        <strain evidence="2">mHSR5</strain>
    </source>
</reference>
<dbReference type="Proteomes" id="UP000253104">
    <property type="component" value="Chromosome mHSR5_A"/>
</dbReference>
<name>A0A2Z5MXR0_BURPY</name>
<proteinExistence type="predicted"/>
<sequence>MTGSQPHLHVVLSNPIAVVNKGKRPCVVVVNFSSIKGTRFDDLTCVFSPQDHRYFRHKSFVFYAMADVEFADAVMQNVSTGIWPQDADFTAGQISRIKAGLLVSQATPTYISSLPI</sequence>
<dbReference type="AlphaFoldDB" id="A0A2Z5MXR0"/>
<evidence type="ECO:0000313" key="1">
    <source>
        <dbReference type="EMBL" id="AXF21327.1"/>
    </source>
</evidence>
<protein>
    <recommendedName>
        <fullName evidence="3">Type II toxin-antitoxin system PemK/MazF family toxin</fullName>
    </recommendedName>
</protein>
<dbReference type="EMBL" id="CP024902">
    <property type="protein sequence ID" value="AXF21327.1"/>
    <property type="molecule type" value="Genomic_DNA"/>
</dbReference>
<evidence type="ECO:0000313" key="2">
    <source>
        <dbReference type="Proteomes" id="UP000253104"/>
    </source>
</evidence>
<accession>A0A2Z5MXR0</accession>
<gene>
    <name evidence="1" type="ORF">CUJ89_13110</name>
</gene>
<organism evidence="1 2">
    <name type="scientific">Burkholderia pyrrocinia</name>
    <name type="common">Pseudomonas pyrrocinia</name>
    <dbReference type="NCBI Taxonomy" id="60550"/>
    <lineage>
        <taxon>Bacteria</taxon>
        <taxon>Pseudomonadati</taxon>
        <taxon>Pseudomonadota</taxon>
        <taxon>Betaproteobacteria</taxon>
        <taxon>Burkholderiales</taxon>
        <taxon>Burkholderiaceae</taxon>
        <taxon>Burkholderia</taxon>
        <taxon>Burkholderia cepacia complex</taxon>
    </lineage>
</organism>
<evidence type="ECO:0008006" key="3">
    <source>
        <dbReference type="Google" id="ProtNLM"/>
    </source>
</evidence>